<dbReference type="Proteomes" id="UP000053257">
    <property type="component" value="Unassembled WGS sequence"/>
</dbReference>
<dbReference type="InterPro" id="IPR000782">
    <property type="entry name" value="FAS1_domain"/>
</dbReference>
<name>A0A0C3SFK4_PHLG1</name>
<dbReference type="InterPro" id="IPR050904">
    <property type="entry name" value="Adhesion/Biosynth-related"/>
</dbReference>
<feature type="signal peptide" evidence="3">
    <location>
        <begin position="1"/>
        <end position="21"/>
    </location>
</feature>
<dbReference type="SUPFAM" id="SSF82153">
    <property type="entry name" value="FAS1 domain"/>
    <property type="match status" value="2"/>
</dbReference>
<dbReference type="AlphaFoldDB" id="A0A0C3SFK4"/>
<feature type="transmembrane region" description="Helical" evidence="2">
    <location>
        <begin position="392"/>
        <end position="412"/>
    </location>
</feature>
<evidence type="ECO:0000256" key="2">
    <source>
        <dbReference type="SAM" id="Phobius"/>
    </source>
</evidence>
<accession>A0A0C3SFK4</accession>
<keyword evidence="2" id="KW-0472">Membrane</keyword>
<dbReference type="PANTHER" id="PTHR10900:SF122">
    <property type="entry name" value="FAS1 DOMAIN-CONTAINING PROTEIN"/>
    <property type="match status" value="1"/>
</dbReference>
<dbReference type="SMART" id="SM00554">
    <property type="entry name" value="FAS1"/>
    <property type="match status" value="2"/>
</dbReference>
<dbReference type="Gene3D" id="2.30.180.10">
    <property type="entry name" value="FAS1 domain"/>
    <property type="match status" value="2"/>
</dbReference>
<dbReference type="GO" id="GO:0005615">
    <property type="term" value="C:extracellular space"/>
    <property type="evidence" value="ECO:0007669"/>
    <property type="project" value="TreeGrafter"/>
</dbReference>
<dbReference type="GO" id="GO:0016236">
    <property type="term" value="P:macroautophagy"/>
    <property type="evidence" value="ECO:0007669"/>
    <property type="project" value="TreeGrafter"/>
</dbReference>
<evidence type="ECO:0000313" key="5">
    <source>
        <dbReference type="EMBL" id="KIP12240.1"/>
    </source>
</evidence>
<dbReference type="STRING" id="745531.A0A0C3SFK4"/>
<dbReference type="EMBL" id="KN840440">
    <property type="protein sequence ID" value="KIP12240.1"/>
    <property type="molecule type" value="Genomic_DNA"/>
</dbReference>
<gene>
    <name evidence="5" type="ORF">PHLGIDRAFT_327588</name>
</gene>
<evidence type="ECO:0000256" key="3">
    <source>
        <dbReference type="SAM" id="SignalP"/>
    </source>
</evidence>
<dbReference type="PROSITE" id="PS50213">
    <property type="entry name" value="FAS1"/>
    <property type="match status" value="2"/>
</dbReference>
<dbReference type="OrthoDB" id="286301at2759"/>
<keyword evidence="3" id="KW-0732">Signal</keyword>
<dbReference type="GO" id="GO:0000329">
    <property type="term" value="C:fungal-type vacuole membrane"/>
    <property type="evidence" value="ECO:0007669"/>
    <property type="project" value="TreeGrafter"/>
</dbReference>
<evidence type="ECO:0000259" key="4">
    <source>
        <dbReference type="PROSITE" id="PS50213"/>
    </source>
</evidence>
<evidence type="ECO:0000313" key="6">
    <source>
        <dbReference type="Proteomes" id="UP000053257"/>
    </source>
</evidence>
<organism evidence="5 6">
    <name type="scientific">Phlebiopsis gigantea (strain 11061_1 CR5-6)</name>
    <name type="common">White-rot fungus</name>
    <name type="synonym">Peniophora gigantea</name>
    <dbReference type="NCBI Taxonomy" id="745531"/>
    <lineage>
        <taxon>Eukaryota</taxon>
        <taxon>Fungi</taxon>
        <taxon>Dikarya</taxon>
        <taxon>Basidiomycota</taxon>
        <taxon>Agaricomycotina</taxon>
        <taxon>Agaricomycetes</taxon>
        <taxon>Polyporales</taxon>
        <taxon>Phanerochaetaceae</taxon>
        <taxon>Phlebiopsis</taxon>
    </lineage>
</organism>
<sequence>MACPSFIFASLLLFTFGPVDLGVLAQNGRFDGPPATPVDTDLFVQFLNTLDGLGFTNFTAVARQVNADPGQLAFPLAVTDSRKSQTLFVPNNDAFANPETNFDGYTYNSTDTQFLSALLLYHLLPGTPLLEALAVGGVYIAPTALQGHNVTQLENDEPQVIAFAAGTNGTIEVYNQVQTTTVLNSYAYLNLSIYEVNEIIGFPGSYSYLIESYGLSDLDAMRSAGGASSLDGAQGYTLFAPLNSGFDAAKATLSSLSPADVWNNHVIMGQTLYSPNFTAETHTSGSGFNYSFDISSDLGGRVTLNGVTANILRSDVLTDNGVVHVVDQVFWNTSPAALVAGDANVSASSTAALESSSATISAASTSSGTSTASRSAVAVSGAVNGTTLSPGAIIGIVALVLIVLSVPLVLILTRRYRRRAAQGVRVRHDRRRSAFEPPAPVPFKTWYDTPSGKESGPHESQVSPSSPREKNPFALRDLENNIYGVAPSPVSGASGVPMPGVIPMLTPEVVDHIVHQVSQRIDRAQPSFPPGIPSGSGPPPAYPPSYHSRAPIHIRSHLRRTMG</sequence>
<dbReference type="HOGENOM" id="CLU_484058_0_0_1"/>
<feature type="region of interest" description="Disordered" evidence="1">
    <location>
        <begin position="422"/>
        <end position="472"/>
    </location>
</feature>
<proteinExistence type="predicted"/>
<keyword evidence="2" id="KW-0812">Transmembrane</keyword>
<feature type="domain" description="FAS1" evidence="4">
    <location>
        <begin position="193"/>
        <end position="330"/>
    </location>
</feature>
<dbReference type="Pfam" id="PF02469">
    <property type="entry name" value="Fasciclin"/>
    <property type="match status" value="2"/>
</dbReference>
<feature type="compositionally biased region" description="Basic residues" evidence="1">
    <location>
        <begin position="422"/>
        <end position="431"/>
    </location>
</feature>
<feature type="domain" description="FAS1" evidence="4">
    <location>
        <begin position="46"/>
        <end position="178"/>
    </location>
</feature>
<keyword evidence="2" id="KW-1133">Transmembrane helix</keyword>
<evidence type="ECO:0000256" key="1">
    <source>
        <dbReference type="SAM" id="MobiDB-lite"/>
    </source>
</evidence>
<reference evidence="5 6" key="1">
    <citation type="journal article" date="2014" name="PLoS Genet.">
        <title>Analysis of the Phlebiopsis gigantea genome, transcriptome and secretome provides insight into its pioneer colonization strategies of wood.</title>
        <authorList>
            <person name="Hori C."/>
            <person name="Ishida T."/>
            <person name="Igarashi K."/>
            <person name="Samejima M."/>
            <person name="Suzuki H."/>
            <person name="Master E."/>
            <person name="Ferreira P."/>
            <person name="Ruiz-Duenas F.J."/>
            <person name="Held B."/>
            <person name="Canessa P."/>
            <person name="Larrondo L.F."/>
            <person name="Schmoll M."/>
            <person name="Druzhinina I.S."/>
            <person name="Kubicek C.P."/>
            <person name="Gaskell J.A."/>
            <person name="Kersten P."/>
            <person name="St John F."/>
            <person name="Glasner J."/>
            <person name="Sabat G."/>
            <person name="Splinter BonDurant S."/>
            <person name="Syed K."/>
            <person name="Yadav J."/>
            <person name="Mgbeahuruike A.C."/>
            <person name="Kovalchuk A."/>
            <person name="Asiegbu F.O."/>
            <person name="Lackner G."/>
            <person name="Hoffmeister D."/>
            <person name="Rencoret J."/>
            <person name="Gutierrez A."/>
            <person name="Sun H."/>
            <person name="Lindquist E."/>
            <person name="Barry K."/>
            <person name="Riley R."/>
            <person name="Grigoriev I.V."/>
            <person name="Henrissat B."/>
            <person name="Kues U."/>
            <person name="Berka R.M."/>
            <person name="Martinez A.T."/>
            <person name="Covert S.F."/>
            <person name="Blanchette R.A."/>
            <person name="Cullen D."/>
        </authorList>
    </citation>
    <scope>NUCLEOTIDE SEQUENCE [LARGE SCALE GENOMIC DNA]</scope>
    <source>
        <strain evidence="5 6">11061_1 CR5-6</strain>
    </source>
</reference>
<protein>
    <recommendedName>
        <fullName evidence="4">FAS1 domain-containing protein</fullName>
    </recommendedName>
</protein>
<dbReference type="InterPro" id="IPR036378">
    <property type="entry name" value="FAS1_dom_sf"/>
</dbReference>
<dbReference type="PANTHER" id="PTHR10900">
    <property type="entry name" value="PERIOSTIN-RELATED"/>
    <property type="match status" value="1"/>
</dbReference>
<feature type="chain" id="PRO_5002169903" description="FAS1 domain-containing protein" evidence="3">
    <location>
        <begin position="22"/>
        <end position="563"/>
    </location>
</feature>
<keyword evidence="6" id="KW-1185">Reference proteome</keyword>